<gene>
    <name evidence="1" type="ORF">UU35_C0012G0014</name>
</gene>
<organism evidence="1 2">
    <name type="scientific">Candidatus Uhrbacteria bacterium GW2011_GWC2_41_11</name>
    <dbReference type="NCBI Taxonomy" id="1618985"/>
    <lineage>
        <taxon>Bacteria</taxon>
        <taxon>Candidatus Uhriibacteriota</taxon>
    </lineage>
</organism>
<evidence type="ECO:0000313" key="2">
    <source>
        <dbReference type="Proteomes" id="UP000034616"/>
    </source>
</evidence>
<dbReference type="AlphaFoldDB" id="A0A0G0XFG6"/>
<sequence length="104" mass="11952">MQTNSQDPTNQEILYLIQTSNQKILDVINTFAEHTERRSKKIESTIVTKDYLDEKMSDFQGNLTVALRKEDRKLLALVDILQEHHVLSDGDVKKILALEPFPQG</sequence>
<proteinExistence type="predicted"/>
<evidence type="ECO:0000313" key="1">
    <source>
        <dbReference type="EMBL" id="KKR86497.1"/>
    </source>
</evidence>
<name>A0A0G0XFG6_9BACT</name>
<accession>A0A0G0XFG6</accession>
<dbReference type="Proteomes" id="UP000034616">
    <property type="component" value="Unassembled WGS sequence"/>
</dbReference>
<dbReference type="EMBL" id="LCAH01000012">
    <property type="protein sequence ID" value="KKR86497.1"/>
    <property type="molecule type" value="Genomic_DNA"/>
</dbReference>
<protein>
    <submittedName>
        <fullName evidence="1">Uncharacterized protein</fullName>
    </submittedName>
</protein>
<comment type="caution">
    <text evidence="1">The sequence shown here is derived from an EMBL/GenBank/DDBJ whole genome shotgun (WGS) entry which is preliminary data.</text>
</comment>
<reference evidence="1 2" key="1">
    <citation type="journal article" date="2015" name="Nature">
        <title>rRNA introns, odd ribosomes, and small enigmatic genomes across a large radiation of phyla.</title>
        <authorList>
            <person name="Brown C.T."/>
            <person name="Hug L.A."/>
            <person name="Thomas B.C."/>
            <person name="Sharon I."/>
            <person name="Castelle C.J."/>
            <person name="Singh A."/>
            <person name="Wilkins M.J."/>
            <person name="Williams K.H."/>
            <person name="Banfield J.F."/>
        </authorList>
    </citation>
    <scope>NUCLEOTIDE SEQUENCE [LARGE SCALE GENOMIC DNA]</scope>
</reference>